<protein>
    <submittedName>
        <fullName evidence="1">Uncharacterized protein</fullName>
    </submittedName>
</protein>
<comment type="caution">
    <text evidence="1">The sequence shown here is derived from an EMBL/GenBank/DDBJ whole genome shotgun (WGS) entry which is preliminary data.</text>
</comment>
<evidence type="ECO:0000313" key="2">
    <source>
        <dbReference type="Proteomes" id="UP000321484"/>
    </source>
</evidence>
<reference evidence="1 2" key="1">
    <citation type="submission" date="2019-07" db="EMBL/GenBank/DDBJ databases">
        <title>Whole genome shotgun sequence of Actinotalea fermentans NBRC 105374.</title>
        <authorList>
            <person name="Hosoyama A."/>
            <person name="Uohara A."/>
            <person name="Ohji S."/>
            <person name="Ichikawa N."/>
        </authorList>
    </citation>
    <scope>NUCLEOTIDE SEQUENCE [LARGE SCALE GENOMIC DNA]</scope>
    <source>
        <strain evidence="1 2">NBRC 105374</strain>
    </source>
</reference>
<organism evidence="1 2">
    <name type="scientific">Actinotalea fermentans</name>
    <dbReference type="NCBI Taxonomy" id="43671"/>
    <lineage>
        <taxon>Bacteria</taxon>
        <taxon>Bacillati</taxon>
        <taxon>Actinomycetota</taxon>
        <taxon>Actinomycetes</taxon>
        <taxon>Micrococcales</taxon>
        <taxon>Cellulomonadaceae</taxon>
        <taxon>Actinotalea</taxon>
    </lineage>
</organism>
<proteinExistence type="predicted"/>
<keyword evidence="2" id="KW-1185">Reference proteome</keyword>
<name>A0A511YZ92_9CELL</name>
<accession>A0A511YZ92</accession>
<evidence type="ECO:0000313" key="1">
    <source>
        <dbReference type="EMBL" id="GEN80525.1"/>
    </source>
</evidence>
<dbReference type="AlphaFoldDB" id="A0A511YZ92"/>
<gene>
    <name evidence="1" type="ORF">AFE02nite_22590</name>
</gene>
<dbReference type="Proteomes" id="UP000321484">
    <property type="component" value="Unassembled WGS sequence"/>
</dbReference>
<sequence>MVRDMVKLLRILARHDPILWEAIAPHVPKVGWVASSQDPIPPKLHPERVLQLEVRETVRAVAEAALGAAASGQLDAAQRMVQDVDDDWCGTGWPRRWPRPGPRAEQFLTESPEVGWQVVQAAAALAFGAYAAAVEEKEVAAMFGAAADQLAKTALAGPAR</sequence>
<dbReference type="EMBL" id="BJYK01000008">
    <property type="protein sequence ID" value="GEN80525.1"/>
    <property type="molecule type" value="Genomic_DNA"/>
</dbReference>